<organism evidence="1 2">
    <name type="scientific">Solanum verrucosum</name>
    <dbReference type="NCBI Taxonomy" id="315347"/>
    <lineage>
        <taxon>Eukaryota</taxon>
        <taxon>Viridiplantae</taxon>
        <taxon>Streptophyta</taxon>
        <taxon>Embryophyta</taxon>
        <taxon>Tracheophyta</taxon>
        <taxon>Spermatophyta</taxon>
        <taxon>Magnoliopsida</taxon>
        <taxon>eudicotyledons</taxon>
        <taxon>Gunneridae</taxon>
        <taxon>Pentapetalae</taxon>
        <taxon>asterids</taxon>
        <taxon>lamiids</taxon>
        <taxon>Solanales</taxon>
        <taxon>Solanaceae</taxon>
        <taxon>Solanoideae</taxon>
        <taxon>Solaneae</taxon>
        <taxon>Solanum</taxon>
    </lineage>
</organism>
<dbReference type="EMBL" id="CP133614">
    <property type="protein sequence ID" value="WMV18637.1"/>
    <property type="molecule type" value="Genomic_DNA"/>
</dbReference>
<name>A0AAF0TFL8_SOLVR</name>
<gene>
    <name evidence="1" type="ORF">MTR67_012022</name>
</gene>
<proteinExistence type="predicted"/>
<protein>
    <submittedName>
        <fullName evidence="1">Uncharacterized protein</fullName>
    </submittedName>
</protein>
<accession>A0AAF0TFL8</accession>
<dbReference type="AlphaFoldDB" id="A0AAF0TFL8"/>
<evidence type="ECO:0000313" key="1">
    <source>
        <dbReference type="EMBL" id="WMV18637.1"/>
    </source>
</evidence>
<dbReference type="Proteomes" id="UP001234989">
    <property type="component" value="Chromosome 3"/>
</dbReference>
<sequence length="53" mass="6098">MILERQIKELSNKEVASVKVLWRNYLVDGAILEAKADMMSHYPHHFPSDTTLA</sequence>
<evidence type="ECO:0000313" key="2">
    <source>
        <dbReference type="Proteomes" id="UP001234989"/>
    </source>
</evidence>
<reference evidence="1" key="1">
    <citation type="submission" date="2023-08" db="EMBL/GenBank/DDBJ databases">
        <title>A de novo genome assembly of Solanum verrucosum Schlechtendal, a Mexican diploid species geographically isolated from the other diploid A-genome species in potato relatives.</title>
        <authorList>
            <person name="Hosaka K."/>
        </authorList>
    </citation>
    <scope>NUCLEOTIDE SEQUENCE</scope>
    <source>
        <tissue evidence="1">Young leaves</tissue>
    </source>
</reference>
<keyword evidence="2" id="KW-1185">Reference proteome</keyword>